<dbReference type="SUPFAM" id="SSF51182">
    <property type="entry name" value="RmlC-like cupins"/>
    <property type="match status" value="1"/>
</dbReference>
<keyword evidence="2" id="KW-0560">Oxidoreductase</keyword>
<dbReference type="Pfam" id="PF07883">
    <property type="entry name" value="Cupin_2"/>
    <property type="match status" value="1"/>
</dbReference>
<dbReference type="Proteomes" id="UP000034112">
    <property type="component" value="Unassembled WGS sequence"/>
</dbReference>
<evidence type="ECO:0000313" key="5">
    <source>
        <dbReference type="Proteomes" id="UP000034112"/>
    </source>
</evidence>
<dbReference type="Gene3D" id="2.60.120.10">
    <property type="entry name" value="Jelly Rolls"/>
    <property type="match status" value="1"/>
</dbReference>
<dbReference type="PANTHER" id="PTHR41517:SF1">
    <property type="entry name" value="CUPIN"/>
    <property type="match status" value="1"/>
</dbReference>
<dbReference type="GO" id="GO:0051213">
    <property type="term" value="F:dioxygenase activity"/>
    <property type="evidence" value="ECO:0007669"/>
    <property type="project" value="UniProtKB-KW"/>
</dbReference>
<evidence type="ECO:0000259" key="3">
    <source>
        <dbReference type="Pfam" id="PF07883"/>
    </source>
</evidence>
<accession>A0A0F9X7D6</accession>
<keyword evidence="1 4" id="KW-0223">Dioxygenase</keyword>
<evidence type="ECO:0000256" key="1">
    <source>
        <dbReference type="ARBA" id="ARBA00022964"/>
    </source>
</evidence>
<gene>
    <name evidence="4" type="ORF">THAR02_11159</name>
</gene>
<reference evidence="5" key="1">
    <citation type="journal article" date="2015" name="Genome Announc.">
        <title>Draft whole-genome sequence of the biocontrol agent Trichoderma harzianum T6776.</title>
        <authorList>
            <person name="Baroncelli R."/>
            <person name="Piaggeschi G."/>
            <person name="Fiorini L."/>
            <person name="Bertolini E."/>
            <person name="Zapparata A."/>
            <person name="Pe M.E."/>
            <person name="Sarrocco S."/>
            <person name="Vannacci G."/>
        </authorList>
    </citation>
    <scope>NUCLEOTIDE SEQUENCE [LARGE SCALE GENOMIC DNA]</scope>
    <source>
        <strain evidence="5">T6776</strain>
    </source>
</reference>
<proteinExistence type="predicted"/>
<dbReference type="InterPro" id="IPR013096">
    <property type="entry name" value="Cupin_2"/>
</dbReference>
<protein>
    <submittedName>
        <fullName evidence="4">Gentisate 1,2-dioxygenase</fullName>
    </submittedName>
</protein>
<evidence type="ECO:0000313" key="4">
    <source>
        <dbReference type="EMBL" id="KKO96737.1"/>
    </source>
</evidence>
<name>A0A0F9X7D6_TRIHA</name>
<dbReference type="CDD" id="cd06992">
    <property type="entry name" value="cupin_GDO-like_C"/>
    <property type="match status" value="1"/>
</dbReference>
<sequence>MAILTEVKTQVESQQLTVDGKTKEQQTNELLSQLRSTNTLPLWAQMSKLNPPAPNPTCIPHIWKYDEIKPYLLRAGELITEKQAERRVLMLVNPARGEPSQDIVLKGVLSTNTSSEDAPYTTDTVYAGLQLVMPNETAPAHRHTAFAMRFIIEGNGGFTAVHGRRIKMNRGDVILTPTWNWHDHGKDGSGPMIWLDGLDLPNFRHFPVHFVEHYDKPRYPAEDVDTDNSPIVFPWAKMQARLDAEDGDWVTKPYLKENGSEVSKILGGSAERLNAGTSSPEIRETASSVYHIVKGSGHSVIDGKIFKWKKGDTFCIPAWNKYQHFASDESTAYLYRFDDKPMLRALGFLRTEGVDVETLVSE</sequence>
<dbReference type="OMA" id="RSPAMVF"/>
<evidence type="ECO:0000256" key="2">
    <source>
        <dbReference type="ARBA" id="ARBA00023002"/>
    </source>
</evidence>
<feature type="domain" description="Cupin type-2" evidence="3">
    <location>
        <begin position="129"/>
        <end position="196"/>
    </location>
</feature>
<dbReference type="InterPro" id="IPR047183">
    <property type="entry name" value="GDO-like"/>
</dbReference>
<dbReference type="EMBL" id="JOKZ01000752">
    <property type="protein sequence ID" value="KKO96737.1"/>
    <property type="molecule type" value="Genomic_DNA"/>
</dbReference>
<dbReference type="OrthoDB" id="2205143at2759"/>
<dbReference type="PANTHER" id="PTHR41517">
    <property type="entry name" value="1,2-DIOXYGENASE PROTEIN-RELATED"/>
    <property type="match status" value="1"/>
</dbReference>
<dbReference type="AlphaFoldDB" id="A0A0F9X7D6"/>
<dbReference type="CDD" id="cd02216">
    <property type="entry name" value="cupin_GDO-like_N"/>
    <property type="match status" value="1"/>
</dbReference>
<dbReference type="InterPro" id="IPR011051">
    <property type="entry name" value="RmlC_Cupin_sf"/>
</dbReference>
<comment type="caution">
    <text evidence="4">The sequence shown here is derived from an EMBL/GenBank/DDBJ whole genome shotgun (WGS) entry which is preliminary data.</text>
</comment>
<organism evidence="4 5">
    <name type="scientific">Trichoderma harzianum</name>
    <name type="common">Hypocrea lixii</name>
    <dbReference type="NCBI Taxonomy" id="5544"/>
    <lineage>
        <taxon>Eukaryota</taxon>
        <taxon>Fungi</taxon>
        <taxon>Dikarya</taxon>
        <taxon>Ascomycota</taxon>
        <taxon>Pezizomycotina</taxon>
        <taxon>Sordariomycetes</taxon>
        <taxon>Hypocreomycetidae</taxon>
        <taxon>Hypocreales</taxon>
        <taxon>Hypocreaceae</taxon>
        <taxon>Trichoderma</taxon>
    </lineage>
</organism>
<dbReference type="InterPro" id="IPR014710">
    <property type="entry name" value="RmlC-like_jellyroll"/>
</dbReference>